<keyword evidence="1" id="KW-0472">Membrane</keyword>
<dbReference type="Proteomes" id="UP000006048">
    <property type="component" value="Chromosome"/>
</dbReference>
<evidence type="ECO:0008006" key="4">
    <source>
        <dbReference type="Google" id="ProtNLM"/>
    </source>
</evidence>
<feature type="transmembrane region" description="Helical" evidence="1">
    <location>
        <begin position="353"/>
        <end position="371"/>
    </location>
</feature>
<feature type="transmembrane region" description="Helical" evidence="1">
    <location>
        <begin position="325"/>
        <end position="341"/>
    </location>
</feature>
<dbReference type="OrthoDB" id="3520547at2"/>
<sequence>MGLIKPTAPPYDPIAWQNLPFAEKAEQACKAWAVQGYGTPIGAYFLYVFKIVFYIYMWSFFCSFSPGASGLAKIGEWAFTPIAFQKAILWSMLFEVLGLGCGSGPLTGRYFPPLGGFLYFLRPDTTKLALYPGLPILGGIRRGIVDVLLYAALIAALVYALISPQPGFDEFAAIAVLLPVNALADRTLFLAARGEHYWTTTMCFLFASNWLAGAKAVQLALWFWAGFSKLNRHFPYVVGVMNSNSPFTRFAFMRRFMYKNYPHDVNPSTFARIAGHWGTAVELGIPIILMLSPTGSYGHIAGMALMVGLHVYITSNVPMGVPIEWNFMVVYGAFYLFWYNADVSLMSLPLPLAVFLAVMLIALPLIGNIWPRTLSFLLSMRYYAGNWATSVWLFKKGSHKKLEKLTASARWVPDQLRLFYNEADTIAILSKVMAFRLMHLHGRAFSALMPSAVANFNDYEYAEGEVVAGQVLGYNFGDGHLHDEKLAAAVQAQCGFEPGEVRCIFIESEPLFEAKLAYRIHDLATGNIESGHIDAAPLRERQPWITGKP</sequence>
<dbReference type="STRING" id="869212.Turpa_3711"/>
<reference evidence="2 3" key="1">
    <citation type="submission" date="2012-06" db="EMBL/GenBank/DDBJ databases">
        <title>The complete chromosome of genome of Turneriella parva DSM 21527.</title>
        <authorList>
            <consortium name="US DOE Joint Genome Institute (JGI-PGF)"/>
            <person name="Lucas S."/>
            <person name="Han J."/>
            <person name="Lapidus A."/>
            <person name="Bruce D."/>
            <person name="Goodwin L."/>
            <person name="Pitluck S."/>
            <person name="Peters L."/>
            <person name="Kyrpides N."/>
            <person name="Mavromatis K."/>
            <person name="Ivanova N."/>
            <person name="Mikhailova N."/>
            <person name="Chertkov O."/>
            <person name="Detter J.C."/>
            <person name="Tapia R."/>
            <person name="Han C."/>
            <person name="Land M."/>
            <person name="Hauser L."/>
            <person name="Markowitz V."/>
            <person name="Cheng J.-F."/>
            <person name="Hugenholtz P."/>
            <person name="Woyke T."/>
            <person name="Wu D."/>
            <person name="Gronow S."/>
            <person name="Wellnitz S."/>
            <person name="Brambilla E."/>
            <person name="Klenk H.-P."/>
            <person name="Eisen J.A."/>
        </authorList>
    </citation>
    <scope>NUCLEOTIDE SEQUENCE [LARGE SCALE GENOMIC DNA]</scope>
    <source>
        <strain evidence="3">ATCC BAA-1111 / DSM 21527 / NCTC 11395 / H</strain>
    </source>
</reference>
<name>I4BAN8_TURPD</name>
<organism evidence="2 3">
    <name type="scientific">Turneriella parva (strain ATCC BAA-1111 / DSM 21527 / NCTC 11395 / H)</name>
    <name type="common">Leptospira parva</name>
    <dbReference type="NCBI Taxonomy" id="869212"/>
    <lineage>
        <taxon>Bacteria</taxon>
        <taxon>Pseudomonadati</taxon>
        <taxon>Spirochaetota</taxon>
        <taxon>Spirochaetia</taxon>
        <taxon>Leptospirales</taxon>
        <taxon>Leptospiraceae</taxon>
        <taxon>Turneriella</taxon>
    </lineage>
</organism>
<keyword evidence="1" id="KW-1133">Transmembrane helix</keyword>
<dbReference type="KEGG" id="tpx:Turpa_3711"/>
<dbReference type="HOGENOM" id="CLU_036706_0_0_12"/>
<dbReference type="AlphaFoldDB" id="I4BAN8"/>
<dbReference type="Pfam" id="PF12077">
    <property type="entry name" value="DUF3556"/>
    <property type="match status" value="1"/>
</dbReference>
<dbReference type="EMBL" id="CP002959">
    <property type="protein sequence ID" value="AFM14345.1"/>
    <property type="molecule type" value="Genomic_DNA"/>
</dbReference>
<evidence type="ECO:0000313" key="3">
    <source>
        <dbReference type="Proteomes" id="UP000006048"/>
    </source>
</evidence>
<gene>
    <name evidence="2" type="ordered locus">Turpa_3711</name>
</gene>
<feature type="transmembrane region" description="Helical" evidence="1">
    <location>
        <begin position="297"/>
        <end position="313"/>
    </location>
</feature>
<keyword evidence="3" id="KW-1185">Reference proteome</keyword>
<proteinExistence type="predicted"/>
<keyword evidence="1" id="KW-0812">Transmembrane</keyword>
<feature type="transmembrane region" description="Helical" evidence="1">
    <location>
        <begin position="147"/>
        <end position="165"/>
    </location>
</feature>
<accession>I4BAN8</accession>
<feature type="transmembrane region" description="Helical" evidence="1">
    <location>
        <begin position="204"/>
        <end position="227"/>
    </location>
</feature>
<dbReference type="PATRIC" id="fig|869212.3.peg.3737"/>
<protein>
    <recommendedName>
        <fullName evidence="4">Transmembrane protein</fullName>
    </recommendedName>
</protein>
<evidence type="ECO:0000256" key="1">
    <source>
        <dbReference type="SAM" id="Phobius"/>
    </source>
</evidence>
<dbReference type="RefSeq" id="WP_014804822.1">
    <property type="nucleotide sequence ID" value="NC_018020.1"/>
</dbReference>
<feature type="transmembrane region" description="Helical" evidence="1">
    <location>
        <begin position="44"/>
        <end position="64"/>
    </location>
</feature>
<feature type="transmembrane region" description="Helical" evidence="1">
    <location>
        <begin position="171"/>
        <end position="192"/>
    </location>
</feature>
<evidence type="ECO:0000313" key="2">
    <source>
        <dbReference type="EMBL" id="AFM14345.1"/>
    </source>
</evidence>
<dbReference type="InterPro" id="IPR021941">
    <property type="entry name" value="DUF3556_TM"/>
</dbReference>